<name>A0A438MZ08_EXOME</name>
<proteinExistence type="predicted"/>
<evidence type="ECO:0000313" key="2">
    <source>
        <dbReference type="Proteomes" id="UP000288859"/>
    </source>
</evidence>
<gene>
    <name evidence="1" type="ORF">B0A52_08678</name>
</gene>
<comment type="caution">
    <text evidence="1">The sequence shown here is derived from an EMBL/GenBank/DDBJ whole genome shotgun (WGS) entry which is preliminary data.</text>
</comment>
<sequence>MIVFLDLFGPFCGLSVPTRPTTASGIVAPSHPAIFTVVLIFTRFFDSFFPPPPPPPPPPLLASPRPPLSPQIHPLHLVTSTQSITRSDPLPF</sequence>
<reference evidence="1 2" key="1">
    <citation type="submission" date="2017-03" db="EMBL/GenBank/DDBJ databases">
        <title>Genomes of endolithic fungi from Antarctica.</title>
        <authorList>
            <person name="Coleine C."/>
            <person name="Masonjones S."/>
            <person name="Stajich J.E."/>
        </authorList>
    </citation>
    <scope>NUCLEOTIDE SEQUENCE [LARGE SCALE GENOMIC DNA]</scope>
    <source>
        <strain evidence="1 2">CCFEE 6314</strain>
    </source>
</reference>
<protein>
    <submittedName>
        <fullName evidence="1">Uncharacterized protein</fullName>
    </submittedName>
</protein>
<dbReference type="EMBL" id="NAJM01000040">
    <property type="protein sequence ID" value="RVX68170.1"/>
    <property type="molecule type" value="Genomic_DNA"/>
</dbReference>
<organism evidence="1 2">
    <name type="scientific">Exophiala mesophila</name>
    <name type="common">Black yeast-like fungus</name>
    <dbReference type="NCBI Taxonomy" id="212818"/>
    <lineage>
        <taxon>Eukaryota</taxon>
        <taxon>Fungi</taxon>
        <taxon>Dikarya</taxon>
        <taxon>Ascomycota</taxon>
        <taxon>Pezizomycotina</taxon>
        <taxon>Eurotiomycetes</taxon>
        <taxon>Chaetothyriomycetidae</taxon>
        <taxon>Chaetothyriales</taxon>
        <taxon>Herpotrichiellaceae</taxon>
        <taxon>Exophiala</taxon>
    </lineage>
</organism>
<accession>A0A438MZ08</accession>
<dbReference type="AlphaFoldDB" id="A0A438MZ08"/>
<dbReference type="Proteomes" id="UP000288859">
    <property type="component" value="Unassembled WGS sequence"/>
</dbReference>
<evidence type="ECO:0000313" key="1">
    <source>
        <dbReference type="EMBL" id="RVX68170.1"/>
    </source>
</evidence>